<dbReference type="AlphaFoldDB" id="A0A392MTQ3"/>
<organism evidence="1 2">
    <name type="scientific">Trifolium medium</name>
    <dbReference type="NCBI Taxonomy" id="97028"/>
    <lineage>
        <taxon>Eukaryota</taxon>
        <taxon>Viridiplantae</taxon>
        <taxon>Streptophyta</taxon>
        <taxon>Embryophyta</taxon>
        <taxon>Tracheophyta</taxon>
        <taxon>Spermatophyta</taxon>
        <taxon>Magnoliopsida</taxon>
        <taxon>eudicotyledons</taxon>
        <taxon>Gunneridae</taxon>
        <taxon>Pentapetalae</taxon>
        <taxon>rosids</taxon>
        <taxon>fabids</taxon>
        <taxon>Fabales</taxon>
        <taxon>Fabaceae</taxon>
        <taxon>Papilionoideae</taxon>
        <taxon>50 kb inversion clade</taxon>
        <taxon>NPAAA clade</taxon>
        <taxon>Hologalegina</taxon>
        <taxon>IRL clade</taxon>
        <taxon>Trifolieae</taxon>
        <taxon>Trifolium</taxon>
    </lineage>
</organism>
<reference evidence="1 2" key="1">
    <citation type="journal article" date="2018" name="Front. Plant Sci.">
        <title>Red Clover (Trifolium pratense) and Zigzag Clover (T. medium) - A Picture of Genomic Similarities and Differences.</title>
        <authorList>
            <person name="Dluhosova J."/>
            <person name="Istvanek J."/>
            <person name="Nedelnik J."/>
            <person name="Repkova J."/>
        </authorList>
    </citation>
    <scope>NUCLEOTIDE SEQUENCE [LARGE SCALE GENOMIC DNA]</scope>
    <source>
        <strain evidence="2">cv. 10/8</strain>
        <tissue evidence="1">Leaf</tissue>
    </source>
</reference>
<keyword evidence="2" id="KW-1185">Reference proteome</keyword>
<dbReference type="EMBL" id="LXQA010018885">
    <property type="protein sequence ID" value="MCH90703.1"/>
    <property type="molecule type" value="Genomic_DNA"/>
</dbReference>
<gene>
    <name evidence="1" type="ORF">A2U01_0011625</name>
</gene>
<sequence length="40" mass="4430">EIYVGDNDDILEKRMDSWIGHEGTDASSVAATCPVYERVS</sequence>
<dbReference type="Proteomes" id="UP000265520">
    <property type="component" value="Unassembled WGS sequence"/>
</dbReference>
<accession>A0A392MTQ3</accession>
<proteinExistence type="predicted"/>
<protein>
    <submittedName>
        <fullName evidence="1">Uncharacterized protein</fullName>
    </submittedName>
</protein>
<comment type="caution">
    <text evidence="1">The sequence shown here is derived from an EMBL/GenBank/DDBJ whole genome shotgun (WGS) entry which is preliminary data.</text>
</comment>
<evidence type="ECO:0000313" key="1">
    <source>
        <dbReference type="EMBL" id="MCH90703.1"/>
    </source>
</evidence>
<evidence type="ECO:0000313" key="2">
    <source>
        <dbReference type="Proteomes" id="UP000265520"/>
    </source>
</evidence>
<name>A0A392MTQ3_9FABA</name>
<feature type="non-terminal residue" evidence="1">
    <location>
        <position position="1"/>
    </location>
</feature>